<sequence length="141" mass="16934">MCAPFIRKKMIEDDNYALPVLSFDNGAYKVSWQEISFDVHRQEYLYSILIEELEVRYVYWDDNARRMNLLSTGQFKIRIGNVYSEPETVEFNADQRLLKLTVYSSQKDFTSITVHLNKRYFIDDRIPWEVPHWIKRVFGPL</sequence>
<accession>A0A1C8ZXL9</accession>
<reference evidence="1" key="1">
    <citation type="journal article" date="2016" name="Genome Announc.">
        <title>Complete genomes of six Chrysodeixis includens nucleopolyhedrovirus isolates.</title>
        <authorList>
            <person name="Craveiro S.R."/>
            <person name="Santos L.A.V.M."/>
            <person name="Togawa R.C."/>
            <person name="Inglis P.W."/>
            <person name="Grynberg P."/>
            <person name="Ribeiro Z.M.A."/>
            <person name="Ribeiro B.M."/>
            <person name="Castro M.E.B."/>
        </authorList>
    </citation>
    <scope>NUCLEOTIDE SEQUENCE</scope>
    <source>
        <strain evidence="1">IB</strain>
    </source>
</reference>
<protein>
    <submittedName>
        <fullName evidence="1">Uncharacterized protein</fullName>
    </submittedName>
</protein>
<dbReference type="EMBL" id="KU669290">
    <property type="protein sequence ID" value="AOL56695.1"/>
    <property type="molecule type" value="Genomic_DNA"/>
</dbReference>
<name>A0A1C8ZXL9_9ABAC</name>
<organism evidence="1">
    <name type="scientific">Chrysodeixis includens nucleopolyhedrovirus</name>
    <dbReference type="NCBI Taxonomy" id="1207438"/>
    <lineage>
        <taxon>Viruses</taxon>
        <taxon>Viruses incertae sedis</taxon>
        <taxon>Naldaviricetes</taxon>
        <taxon>Lefavirales</taxon>
        <taxon>Baculoviridae</taxon>
        <taxon>Alphabaculovirus</taxon>
        <taxon>Alphabaculovirus chrincludentis</taxon>
        <taxon>Alphabaculovirus alterchrincludentis</taxon>
    </lineage>
</organism>
<evidence type="ECO:0000313" key="1">
    <source>
        <dbReference type="EMBL" id="AOL56695.1"/>
    </source>
</evidence>
<proteinExistence type="predicted"/>